<gene>
    <name evidence="11" type="ORF">CJ030_MR3G026404</name>
</gene>
<keyword evidence="4 9" id="KW-1133">Transmembrane helix</keyword>
<dbReference type="Pfam" id="PF13962">
    <property type="entry name" value="PGG"/>
    <property type="match status" value="1"/>
</dbReference>
<evidence type="ECO:0000313" key="11">
    <source>
        <dbReference type="EMBL" id="KAB1218524.1"/>
    </source>
</evidence>
<dbReference type="AlphaFoldDB" id="A0A6A1VZV9"/>
<keyword evidence="2 9" id="KW-0812">Transmembrane</keyword>
<feature type="transmembrane region" description="Helical" evidence="9">
    <location>
        <begin position="504"/>
        <end position="525"/>
    </location>
</feature>
<dbReference type="PROSITE" id="PS50297">
    <property type="entry name" value="ANK_REP_REGION"/>
    <property type="match status" value="1"/>
</dbReference>
<dbReference type="PROSITE" id="PS50088">
    <property type="entry name" value="ANK_REPEAT"/>
    <property type="match status" value="1"/>
</dbReference>
<protein>
    <recommendedName>
        <fullName evidence="10">PGG domain-containing protein</fullName>
    </recommendedName>
</protein>
<accession>A0A6A1VZV9</accession>
<dbReference type="SMART" id="SM00248">
    <property type="entry name" value="ANK"/>
    <property type="match status" value="8"/>
</dbReference>
<dbReference type="GO" id="GO:0005886">
    <property type="term" value="C:plasma membrane"/>
    <property type="evidence" value="ECO:0007669"/>
    <property type="project" value="TreeGrafter"/>
</dbReference>
<evidence type="ECO:0000256" key="9">
    <source>
        <dbReference type="SAM" id="Phobius"/>
    </source>
</evidence>
<sequence length="603" mass="66989">MALKFEEMDSRLLEAIRANDVPTLITLSQANEGILQQRTVESLDTALHLASKFGHVEMVSKIVDLCPALVATQNKMLETPIHEACRLGNANILQLLLEANPRAACKRNSENKCAFFLACSHGHLDVVILLLNHPGMRGLDENVFDLTSMHAAATNGDTDIVRELLITCPTFGQIIDENGNLPLHHACIQGHRDIARMLISSDINLSLQYNNNGYTPVHMASMNGRVPVLEEFVVMAPVSFYDVTSEGETVFHLAVKYGHYPALVYLVQTCNGTNIIHRQDEYGNAILHVAVSHGHHQIAEYLIKKTKVSINHRNCKGLTALDILDQAKDSAENRRLEAKFIKACGRRSIELLSCPTEGGERTNSQLPVMQDCVDYDLDMPVMNAMGQSNCLNKRHEENRGQLYPSYRHKQQAIYMEALQNARNTITLVAILIATVTFAAGISPPGGLQQGGEMKGKSLISRTTAFKVFEISNNIALFISLSIVIVLVSIIPFRRKPQMKLLRVAHKVMWVAVSFMATGYIAATWVVMPHSKGTDWVIVMLLAVCGGTLGLTFIGLSVMLVEHWLRKTKWQKQRKGRVEGVTDPDLESQNSDVESTYPQGYHSY</sequence>
<evidence type="ECO:0000256" key="7">
    <source>
        <dbReference type="PROSITE-ProRule" id="PRU00023"/>
    </source>
</evidence>
<feature type="transmembrane region" description="Helical" evidence="9">
    <location>
        <begin position="474"/>
        <end position="492"/>
    </location>
</feature>
<dbReference type="InterPro" id="IPR026961">
    <property type="entry name" value="PGG_dom"/>
</dbReference>
<keyword evidence="12" id="KW-1185">Reference proteome</keyword>
<evidence type="ECO:0000256" key="2">
    <source>
        <dbReference type="ARBA" id="ARBA00022692"/>
    </source>
</evidence>
<reference evidence="11 12" key="1">
    <citation type="journal article" date="2019" name="Plant Biotechnol. J.">
        <title>The red bayberry genome and genetic basis of sex determination.</title>
        <authorList>
            <person name="Jia H.M."/>
            <person name="Jia H.J."/>
            <person name="Cai Q.L."/>
            <person name="Wang Y."/>
            <person name="Zhao H.B."/>
            <person name="Yang W.F."/>
            <person name="Wang G.Y."/>
            <person name="Li Y.H."/>
            <person name="Zhan D.L."/>
            <person name="Shen Y.T."/>
            <person name="Niu Q.F."/>
            <person name="Chang L."/>
            <person name="Qiu J."/>
            <person name="Zhao L."/>
            <person name="Xie H.B."/>
            <person name="Fu W.Y."/>
            <person name="Jin J."/>
            <person name="Li X.W."/>
            <person name="Jiao Y."/>
            <person name="Zhou C.C."/>
            <person name="Tu T."/>
            <person name="Chai C.Y."/>
            <person name="Gao J.L."/>
            <person name="Fan L.J."/>
            <person name="van de Weg E."/>
            <person name="Wang J.Y."/>
            <person name="Gao Z.S."/>
        </authorList>
    </citation>
    <scope>NUCLEOTIDE SEQUENCE [LARGE SCALE GENOMIC DNA]</scope>
    <source>
        <tissue evidence="11">Leaves</tissue>
    </source>
</reference>
<evidence type="ECO:0000259" key="10">
    <source>
        <dbReference type="Pfam" id="PF13962"/>
    </source>
</evidence>
<evidence type="ECO:0000313" key="12">
    <source>
        <dbReference type="Proteomes" id="UP000516437"/>
    </source>
</evidence>
<dbReference type="Pfam" id="PF12796">
    <property type="entry name" value="Ank_2"/>
    <property type="match status" value="3"/>
</dbReference>
<dbReference type="PANTHER" id="PTHR24186">
    <property type="entry name" value="PROTEIN PHOSPHATASE 1 REGULATORY SUBUNIT"/>
    <property type="match status" value="1"/>
</dbReference>
<comment type="caution">
    <text evidence="11">The sequence shown here is derived from an EMBL/GenBank/DDBJ whole genome shotgun (WGS) entry which is preliminary data.</text>
</comment>
<name>A0A6A1VZV9_9ROSI</name>
<feature type="transmembrane region" description="Helical" evidence="9">
    <location>
        <begin position="537"/>
        <end position="564"/>
    </location>
</feature>
<organism evidence="11 12">
    <name type="scientific">Morella rubra</name>
    <name type="common">Chinese bayberry</name>
    <dbReference type="NCBI Taxonomy" id="262757"/>
    <lineage>
        <taxon>Eukaryota</taxon>
        <taxon>Viridiplantae</taxon>
        <taxon>Streptophyta</taxon>
        <taxon>Embryophyta</taxon>
        <taxon>Tracheophyta</taxon>
        <taxon>Spermatophyta</taxon>
        <taxon>Magnoliopsida</taxon>
        <taxon>eudicotyledons</taxon>
        <taxon>Gunneridae</taxon>
        <taxon>Pentapetalae</taxon>
        <taxon>rosids</taxon>
        <taxon>fabids</taxon>
        <taxon>Fagales</taxon>
        <taxon>Myricaceae</taxon>
        <taxon>Morella</taxon>
    </lineage>
</organism>
<dbReference type="InterPro" id="IPR002110">
    <property type="entry name" value="Ankyrin_rpt"/>
</dbReference>
<dbReference type="Gene3D" id="1.25.40.20">
    <property type="entry name" value="Ankyrin repeat-containing domain"/>
    <property type="match status" value="3"/>
</dbReference>
<keyword evidence="3" id="KW-0677">Repeat</keyword>
<feature type="repeat" description="ANK" evidence="7">
    <location>
        <begin position="178"/>
        <end position="210"/>
    </location>
</feature>
<feature type="domain" description="PGG" evidence="10">
    <location>
        <begin position="416"/>
        <end position="526"/>
    </location>
</feature>
<keyword evidence="6 9" id="KW-0472">Membrane</keyword>
<keyword evidence="5 7" id="KW-0040">ANK repeat</keyword>
<dbReference type="Proteomes" id="UP000516437">
    <property type="component" value="Chromosome 3"/>
</dbReference>
<feature type="transmembrane region" description="Helical" evidence="9">
    <location>
        <begin position="424"/>
        <end position="442"/>
    </location>
</feature>
<dbReference type="InterPro" id="IPR036770">
    <property type="entry name" value="Ankyrin_rpt-contain_sf"/>
</dbReference>
<evidence type="ECO:0000256" key="4">
    <source>
        <dbReference type="ARBA" id="ARBA00022989"/>
    </source>
</evidence>
<feature type="region of interest" description="Disordered" evidence="8">
    <location>
        <begin position="575"/>
        <end position="603"/>
    </location>
</feature>
<feature type="compositionally biased region" description="Polar residues" evidence="8">
    <location>
        <begin position="586"/>
        <end position="597"/>
    </location>
</feature>
<evidence type="ECO:0000256" key="3">
    <source>
        <dbReference type="ARBA" id="ARBA00022737"/>
    </source>
</evidence>
<evidence type="ECO:0000256" key="6">
    <source>
        <dbReference type="ARBA" id="ARBA00023136"/>
    </source>
</evidence>
<dbReference type="OrthoDB" id="20872at2759"/>
<evidence type="ECO:0000256" key="1">
    <source>
        <dbReference type="ARBA" id="ARBA00004141"/>
    </source>
</evidence>
<dbReference type="PANTHER" id="PTHR24186:SF38">
    <property type="entry name" value="ANKYRIN REPEAT FAMILY PROTEIN"/>
    <property type="match status" value="1"/>
</dbReference>
<evidence type="ECO:0000256" key="5">
    <source>
        <dbReference type="ARBA" id="ARBA00023043"/>
    </source>
</evidence>
<dbReference type="SUPFAM" id="SSF48403">
    <property type="entry name" value="Ankyrin repeat"/>
    <property type="match status" value="2"/>
</dbReference>
<dbReference type="EMBL" id="RXIC02000021">
    <property type="protein sequence ID" value="KAB1218524.1"/>
    <property type="molecule type" value="Genomic_DNA"/>
</dbReference>
<comment type="subcellular location">
    <subcellularLocation>
        <location evidence="1">Membrane</location>
        <topology evidence="1">Multi-pass membrane protein</topology>
    </subcellularLocation>
</comment>
<proteinExistence type="predicted"/>
<evidence type="ECO:0000256" key="8">
    <source>
        <dbReference type="SAM" id="MobiDB-lite"/>
    </source>
</evidence>